<name>A0A5C6UFI1_9SPHN</name>
<evidence type="ECO:0000313" key="2">
    <source>
        <dbReference type="Proteomes" id="UP000321250"/>
    </source>
</evidence>
<dbReference type="EMBL" id="VOQR01000001">
    <property type="protein sequence ID" value="TXC71224.1"/>
    <property type="molecule type" value="Genomic_DNA"/>
</dbReference>
<dbReference type="RefSeq" id="WP_158637993.1">
    <property type="nucleotide sequence ID" value="NZ_VOQR01000001.1"/>
</dbReference>
<comment type="caution">
    <text evidence="1">The sequence shown here is derived from an EMBL/GenBank/DDBJ whole genome shotgun (WGS) entry which is preliminary data.</text>
</comment>
<reference evidence="1 2" key="1">
    <citation type="journal article" date="2013" name="Antonie Van Leeuwenhoek">
        <title>Sphingomonas ginsenosidivorax sp. nov., with the ability to transform ginsenosides.</title>
        <authorList>
            <person name="Jin X.F."/>
            <person name="Kim J.K."/>
            <person name="Liu Q.M."/>
            <person name="Kang M.S."/>
            <person name="He D."/>
            <person name="Jin F.X."/>
            <person name="Kim S.C."/>
            <person name="Im W.T."/>
        </authorList>
    </citation>
    <scope>NUCLEOTIDE SEQUENCE [LARGE SCALE GENOMIC DNA]</scope>
    <source>
        <strain evidence="1 2">KHI67</strain>
    </source>
</reference>
<proteinExistence type="predicted"/>
<dbReference type="OrthoDB" id="8369615at2"/>
<organism evidence="1 2">
    <name type="scientific">Sphingomonas ginsenosidivorax</name>
    <dbReference type="NCBI Taxonomy" id="862135"/>
    <lineage>
        <taxon>Bacteria</taxon>
        <taxon>Pseudomonadati</taxon>
        <taxon>Pseudomonadota</taxon>
        <taxon>Alphaproteobacteria</taxon>
        <taxon>Sphingomonadales</taxon>
        <taxon>Sphingomonadaceae</taxon>
        <taxon>Sphingomonas</taxon>
    </lineage>
</organism>
<dbReference type="AlphaFoldDB" id="A0A5C6UFI1"/>
<accession>A0A5C6UFI1</accession>
<gene>
    <name evidence="1" type="ORF">FSB78_09880</name>
</gene>
<dbReference type="Proteomes" id="UP000321250">
    <property type="component" value="Unassembled WGS sequence"/>
</dbReference>
<protein>
    <submittedName>
        <fullName evidence="1">Uncharacterized protein</fullName>
    </submittedName>
</protein>
<sequence length="146" mass="16177">MTNREAAMISKRFDIASDAFRRDFIGKSRAEINAVLGEGRPTRRGALAGEKGVSYVSVNARAAFRDGYAVEVGFAPPAPIFFKRQSLFDHPALWREIAAMDVDTRENLGFLIMPNLGLTLTGFYDNDRSQLAVTVFEAGRWDDLSA</sequence>
<evidence type="ECO:0000313" key="1">
    <source>
        <dbReference type="EMBL" id="TXC71224.1"/>
    </source>
</evidence>
<keyword evidence="2" id="KW-1185">Reference proteome</keyword>